<gene>
    <name evidence="1" type="ORF">Patl1_05171</name>
</gene>
<comment type="caution">
    <text evidence="1">The sequence shown here is derived from an EMBL/GenBank/DDBJ whole genome shotgun (WGS) entry which is preliminary data.</text>
</comment>
<sequence>MEFIFEQYKRFGKRVIRVYVEVIPVDFVEPITLLEAQPEDNEGFVRQDSKEDEESIPDEFH</sequence>
<accession>A0ACC1BRR2</accession>
<reference evidence="2" key="1">
    <citation type="journal article" date="2023" name="G3 (Bethesda)">
        <title>Genome assembly and association tests identify interacting loci associated with vigor, precocity, and sex in interspecific pistachio rootstocks.</title>
        <authorList>
            <person name="Palmer W."/>
            <person name="Jacygrad E."/>
            <person name="Sagayaradj S."/>
            <person name="Cavanaugh K."/>
            <person name="Han R."/>
            <person name="Bertier L."/>
            <person name="Beede B."/>
            <person name="Kafkas S."/>
            <person name="Golino D."/>
            <person name="Preece J."/>
            <person name="Michelmore R."/>
        </authorList>
    </citation>
    <scope>NUCLEOTIDE SEQUENCE [LARGE SCALE GENOMIC DNA]</scope>
</reference>
<dbReference type="Proteomes" id="UP001164250">
    <property type="component" value="Chromosome 3"/>
</dbReference>
<keyword evidence="2" id="KW-1185">Reference proteome</keyword>
<protein>
    <submittedName>
        <fullName evidence="1">Uncharacterized protein</fullName>
    </submittedName>
</protein>
<proteinExistence type="predicted"/>
<dbReference type="EMBL" id="CM047899">
    <property type="protein sequence ID" value="KAJ0101778.1"/>
    <property type="molecule type" value="Genomic_DNA"/>
</dbReference>
<evidence type="ECO:0000313" key="1">
    <source>
        <dbReference type="EMBL" id="KAJ0101778.1"/>
    </source>
</evidence>
<evidence type="ECO:0000313" key="2">
    <source>
        <dbReference type="Proteomes" id="UP001164250"/>
    </source>
</evidence>
<organism evidence="1 2">
    <name type="scientific">Pistacia atlantica</name>
    <dbReference type="NCBI Taxonomy" id="434234"/>
    <lineage>
        <taxon>Eukaryota</taxon>
        <taxon>Viridiplantae</taxon>
        <taxon>Streptophyta</taxon>
        <taxon>Embryophyta</taxon>
        <taxon>Tracheophyta</taxon>
        <taxon>Spermatophyta</taxon>
        <taxon>Magnoliopsida</taxon>
        <taxon>eudicotyledons</taxon>
        <taxon>Gunneridae</taxon>
        <taxon>Pentapetalae</taxon>
        <taxon>rosids</taxon>
        <taxon>malvids</taxon>
        <taxon>Sapindales</taxon>
        <taxon>Anacardiaceae</taxon>
        <taxon>Pistacia</taxon>
    </lineage>
</organism>
<name>A0ACC1BRR2_9ROSI</name>